<dbReference type="Proteomes" id="UP001498398">
    <property type="component" value="Unassembled WGS sequence"/>
</dbReference>
<sequence length="181" mass="19719">MTVAWDQNAANKSLPVEIPHFSSPKVPFAPYTGASVTTESSQADKDKMNYVWFVGGITERVNHLSSATNPHHLGCLKLHLKSLPDSERFCPQRAKGPGKALTGFTAPVPPKITSRPSAAPGTPQTGGSRKRRGEDMEVDGRENGVDEMTVRIWMRMMVGGSERRRRVEGVVSTSFVSVGRS</sequence>
<gene>
    <name evidence="2" type="ORF">VKT23_009689</name>
</gene>
<keyword evidence="3" id="KW-1185">Reference proteome</keyword>
<protein>
    <submittedName>
        <fullName evidence="2">Uncharacterized protein</fullName>
    </submittedName>
</protein>
<evidence type="ECO:0000313" key="2">
    <source>
        <dbReference type="EMBL" id="KAK7458690.1"/>
    </source>
</evidence>
<feature type="compositionally biased region" description="Basic and acidic residues" evidence="1">
    <location>
        <begin position="132"/>
        <end position="143"/>
    </location>
</feature>
<comment type="caution">
    <text evidence="2">The sequence shown here is derived from an EMBL/GenBank/DDBJ whole genome shotgun (WGS) entry which is preliminary data.</text>
</comment>
<reference evidence="2 3" key="1">
    <citation type="submission" date="2024-01" db="EMBL/GenBank/DDBJ databases">
        <title>A draft genome for the cacao thread blight pathogen Marasmiellus scandens.</title>
        <authorList>
            <person name="Baruah I.K."/>
            <person name="Leung J."/>
            <person name="Bukari Y."/>
            <person name="Amoako-Attah I."/>
            <person name="Meinhardt L.W."/>
            <person name="Bailey B.A."/>
            <person name="Cohen S.P."/>
        </authorList>
    </citation>
    <scope>NUCLEOTIDE SEQUENCE [LARGE SCALE GENOMIC DNA]</scope>
    <source>
        <strain evidence="2 3">GH-19</strain>
    </source>
</reference>
<evidence type="ECO:0000313" key="3">
    <source>
        <dbReference type="Proteomes" id="UP001498398"/>
    </source>
</evidence>
<evidence type="ECO:0000256" key="1">
    <source>
        <dbReference type="SAM" id="MobiDB-lite"/>
    </source>
</evidence>
<accession>A0ABR1JDW9</accession>
<dbReference type="EMBL" id="JBANRG010000017">
    <property type="protein sequence ID" value="KAK7458690.1"/>
    <property type="molecule type" value="Genomic_DNA"/>
</dbReference>
<organism evidence="2 3">
    <name type="scientific">Marasmiellus scandens</name>
    <dbReference type="NCBI Taxonomy" id="2682957"/>
    <lineage>
        <taxon>Eukaryota</taxon>
        <taxon>Fungi</taxon>
        <taxon>Dikarya</taxon>
        <taxon>Basidiomycota</taxon>
        <taxon>Agaricomycotina</taxon>
        <taxon>Agaricomycetes</taxon>
        <taxon>Agaricomycetidae</taxon>
        <taxon>Agaricales</taxon>
        <taxon>Marasmiineae</taxon>
        <taxon>Omphalotaceae</taxon>
        <taxon>Marasmiellus</taxon>
    </lineage>
</organism>
<name>A0ABR1JDW9_9AGAR</name>
<proteinExistence type="predicted"/>
<feature type="region of interest" description="Disordered" evidence="1">
    <location>
        <begin position="93"/>
        <end position="143"/>
    </location>
</feature>